<dbReference type="Proteomes" id="UP000320496">
    <property type="component" value="Chromosome"/>
</dbReference>
<evidence type="ECO:0000259" key="6">
    <source>
        <dbReference type="PROSITE" id="PS51007"/>
    </source>
</evidence>
<dbReference type="SUPFAM" id="SSF50952">
    <property type="entry name" value="Soluble quinoprotein glucose dehydrogenase"/>
    <property type="match status" value="1"/>
</dbReference>
<sequence length="1117" mass="122359" precursor="true">MPVFADRPAPARRQPRTFRLLAVGLAVLATGMTAHADSDLGVRVPDGFEVTLFAGDELAHDIYSMTVDAKGRVVVSGAGYVRILLDNDGDGRADEVRQFVDGPRTGAQGMYFHGRDLLCSGDGGLIRYRDRDGDDRADGPPEVFIKAKTGGEHDIHAIRKGPDGWWYLIAGNFSGVDASYISLPTSPVKTPRAGTVLRLKPDLSGGEIVCDGFRNAYDFDFGAAGDLFSFDSDGERDISLPWYRPTRVFHLVPGGHVGWFSRSWKRPGSYMDMPPVVGAFGRGSPTGVETYRHTQFPEKYQGALFVLDWTYGRVFALPLDEDGSTWSSEPIEFMTAVGQHGFAPTDAAVGPDGSLYVCVGGRGTRGSVYRIRAKGRPAATPPTINPAAPALAQLDACLTMPQPLSSWSRRQWEPIAAKLGAAPFASAVRDENRPPAERVRAIEILTEKFDGLSDTLAATLLQSPSPQVRARVAWSIGRSEPGSPNLARLRQALGDENPAVTRAALEALLGVPTGQIDRLATSIGKQFASEDETVRQAAVRVAGNLGPEAYHQAAEEAIRHGWQAAIAAAQAFIKPDEAYNDYAVQIALRALRGNRPAALKYDAARLLQLALGDVAPTDGRVPPVFEGYASQADLTPHDRELDSLRIALAEIYPTGHASVDWELARVIAMVQPPNPEMLTDVLQSVTEDSDPVSDVHHLIVASRLPVQPSSEDRQKIATALVSLQEKIDDRELAQDSNWDERTMELYIALVEQDPVLPLAILEHPGFGQAAHVYLIGGMPPEKFEEAMNAFLTRIREEEDDYNWNSDIVFLVGEADDESVRDLIREKADDYSLRSAVLMSLAERPVEQDRQLFLGGLESAPQDVMADCIKALAFLPPSQDAAENVTLLRTLRRLSPNAEERQARDQVVELLRRNAQQDFGYVLGRDGDYQKDAVDKWTAWVQQQFPEEFARQSGSSTTDMKTLLATLAEVPWEQGDASHGAELFRQRACVQCHGGRQALGPDLTGVANRFSRKDLFIAIAIPSRDVSPRYQTTMIATDEGKVYTGLIVYESVDGLVIRNSTNQTFRIEADQIEARRVLSQSLMPTGLLKDLKPKDLADLYAYLRGLGVRTATAPDESR</sequence>
<evidence type="ECO:0000313" key="7">
    <source>
        <dbReference type="EMBL" id="QDU40551.1"/>
    </source>
</evidence>
<dbReference type="Pfam" id="PF23500">
    <property type="entry name" value="DUF7133"/>
    <property type="match status" value="1"/>
</dbReference>
<dbReference type="NCBIfam" id="TIGR02604">
    <property type="entry name" value="Piru_Ver_Nterm"/>
    <property type="match status" value="1"/>
</dbReference>
<dbReference type="SUPFAM" id="SSF48371">
    <property type="entry name" value="ARM repeat"/>
    <property type="match status" value="1"/>
</dbReference>
<keyword evidence="3 4" id="KW-0408">Iron</keyword>
<dbReference type="KEGG" id="mri:Mal4_49090"/>
<dbReference type="AlphaFoldDB" id="A0A517ZDJ5"/>
<dbReference type="Pfam" id="PF13646">
    <property type="entry name" value="HEAT_2"/>
    <property type="match status" value="1"/>
</dbReference>
<dbReference type="Gene3D" id="1.10.760.10">
    <property type="entry name" value="Cytochrome c-like domain"/>
    <property type="match status" value="1"/>
</dbReference>
<dbReference type="PANTHER" id="PTHR33546">
    <property type="entry name" value="LARGE, MULTIFUNCTIONAL SECRETED PROTEIN-RELATED"/>
    <property type="match status" value="1"/>
</dbReference>
<dbReference type="GO" id="GO:0009055">
    <property type="term" value="F:electron transfer activity"/>
    <property type="evidence" value="ECO:0007669"/>
    <property type="project" value="InterPro"/>
</dbReference>
<dbReference type="GO" id="GO:0020037">
    <property type="term" value="F:heme binding"/>
    <property type="evidence" value="ECO:0007669"/>
    <property type="project" value="InterPro"/>
</dbReference>
<reference evidence="7 8" key="1">
    <citation type="submission" date="2019-02" db="EMBL/GenBank/DDBJ databases">
        <title>Deep-cultivation of Planctomycetes and their phenomic and genomic characterization uncovers novel biology.</title>
        <authorList>
            <person name="Wiegand S."/>
            <person name="Jogler M."/>
            <person name="Boedeker C."/>
            <person name="Pinto D."/>
            <person name="Vollmers J."/>
            <person name="Rivas-Marin E."/>
            <person name="Kohn T."/>
            <person name="Peeters S.H."/>
            <person name="Heuer A."/>
            <person name="Rast P."/>
            <person name="Oberbeckmann S."/>
            <person name="Bunk B."/>
            <person name="Jeske O."/>
            <person name="Meyerdierks A."/>
            <person name="Storesund J.E."/>
            <person name="Kallscheuer N."/>
            <person name="Luecker S."/>
            <person name="Lage O.M."/>
            <person name="Pohl T."/>
            <person name="Merkel B.J."/>
            <person name="Hornburger P."/>
            <person name="Mueller R.-W."/>
            <person name="Bruemmer F."/>
            <person name="Labrenz M."/>
            <person name="Spormann A.M."/>
            <person name="Op den Camp H."/>
            <person name="Overmann J."/>
            <person name="Amann R."/>
            <person name="Jetten M.S.M."/>
            <person name="Mascher T."/>
            <person name="Medema M.H."/>
            <person name="Devos D.P."/>
            <person name="Kaster A.-K."/>
            <person name="Ovreas L."/>
            <person name="Rohde M."/>
            <person name="Galperin M.Y."/>
            <person name="Jogler C."/>
        </authorList>
    </citation>
    <scope>NUCLEOTIDE SEQUENCE [LARGE SCALE GENOMIC DNA]</scope>
    <source>
        <strain evidence="7 8">Mal4</strain>
    </source>
</reference>
<evidence type="ECO:0000256" key="5">
    <source>
        <dbReference type="SAM" id="SignalP"/>
    </source>
</evidence>
<organism evidence="7 8">
    <name type="scientific">Maioricimonas rarisocia</name>
    <dbReference type="NCBI Taxonomy" id="2528026"/>
    <lineage>
        <taxon>Bacteria</taxon>
        <taxon>Pseudomonadati</taxon>
        <taxon>Planctomycetota</taxon>
        <taxon>Planctomycetia</taxon>
        <taxon>Planctomycetales</taxon>
        <taxon>Planctomycetaceae</taxon>
        <taxon>Maioricimonas</taxon>
    </lineage>
</organism>
<dbReference type="InterPro" id="IPR036909">
    <property type="entry name" value="Cyt_c-like_dom_sf"/>
</dbReference>
<protein>
    <submittedName>
        <fullName evidence="7">Cytochrome c</fullName>
    </submittedName>
</protein>
<gene>
    <name evidence="7" type="ORF">Mal4_49090</name>
</gene>
<dbReference type="InterPro" id="IPR011042">
    <property type="entry name" value="6-blade_b-propeller_TolB-like"/>
</dbReference>
<dbReference type="Gene3D" id="2.120.10.30">
    <property type="entry name" value="TolB, C-terminal domain"/>
    <property type="match status" value="1"/>
</dbReference>
<dbReference type="PROSITE" id="PS51007">
    <property type="entry name" value="CYTC"/>
    <property type="match status" value="1"/>
</dbReference>
<dbReference type="InterPro" id="IPR011989">
    <property type="entry name" value="ARM-like"/>
</dbReference>
<keyword evidence="2 4" id="KW-0479">Metal-binding</keyword>
<name>A0A517ZDJ5_9PLAN</name>
<dbReference type="InterPro" id="IPR013427">
    <property type="entry name" value="Haem-bd_dom_put"/>
</dbReference>
<evidence type="ECO:0000256" key="3">
    <source>
        <dbReference type="ARBA" id="ARBA00023004"/>
    </source>
</evidence>
<dbReference type="InterPro" id="IPR013428">
    <property type="entry name" value="Membrane-bound_put_N"/>
</dbReference>
<dbReference type="InterPro" id="IPR055557">
    <property type="entry name" value="DUF7133"/>
</dbReference>
<dbReference type="PANTHER" id="PTHR33546:SF1">
    <property type="entry name" value="LARGE, MULTIFUNCTIONAL SECRETED PROTEIN"/>
    <property type="match status" value="1"/>
</dbReference>
<feature type="chain" id="PRO_5021747796" evidence="5">
    <location>
        <begin position="37"/>
        <end position="1117"/>
    </location>
</feature>
<evidence type="ECO:0000256" key="1">
    <source>
        <dbReference type="ARBA" id="ARBA00022617"/>
    </source>
</evidence>
<dbReference type="NCBIfam" id="TIGR02603">
    <property type="entry name" value="CxxCH_TIGR02603"/>
    <property type="match status" value="1"/>
</dbReference>
<feature type="domain" description="Cytochrome c" evidence="6">
    <location>
        <begin position="974"/>
        <end position="1106"/>
    </location>
</feature>
<dbReference type="InterPro" id="IPR009056">
    <property type="entry name" value="Cyt_c-like_dom"/>
</dbReference>
<evidence type="ECO:0000256" key="4">
    <source>
        <dbReference type="PROSITE-ProRule" id="PRU00433"/>
    </source>
</evidence>
<dbReference type="SUPFAM" id="SSF46626">
    <property type="entry name" value="Cytochrome c"/>
    <property type="match status" value="1"/>
</dbReference>
<evidence type="ECO:0000313" key="8">
    <source>
        <dbReference type="Proteomes" id="UP000320496"/>
    </source>
</evidence>
<dbReference type="InterPro" id="IPR011041">
    <property type="entry name" value="Quinoprot_gluc/sorb_DH_b-prop"/>
</dbReference>
<dbReference type="InterPro" id="IPR016024">
    <property type="entry name" value="ARM-type_fold"/>
</dbReference>
<keyword evidence="1 4" id="KW-0349">Heme</keyword>
<feature type="signal peptide" evidence="5">
    <location>
        <begin position="1"/>
        <end position="36"/>
    </location>
</feature>
<proteinExistence type="predicted"/>
<dbReference type="GO" id="GO:0046872">
    <property type="term" value="F:metal ion binding"/>
    <property type="evidence" value="ECO:0007669"/>
    <property type="project" value="UniProtKB-KW"/>
</dbReference>
<keyword evidence="8" id="KW-1185">Reference proteome</keyword>
<dbReference type="Gene3D" id="1.25.10.10">
    <property type="entry name" value="Leucine-rich Repeat Variant"/>
    <property type="match status" value="1"/>
</dbReference>
<keyword evidence="5" id="KW-0732">Signal</keyword>
<dbReference type="EMBL" id="CP036275">
    <property type="protein sequence ID" value="QDU40551.1"/>
    <property type="molecule type" value="Genomic_DNA"/>
</dbReference>
<evidence type="ECO:0000256" key="2">
    <source>
        <dbReference type="ARBA" id="ARBA00022723"/>
    </source>
</evidence>
<accession>A0A517ZDJ5</accession>